<evidence type="ECO:0000313" key="2">
    <source>
        <dbReference type="Proteomes" id="UP000252085"/>
    </source>
</evidence>
<organism evidence="1 2">
    <name type="scientific">Nostoc punctiforme NIES-2108</name>
    <dbReference type="NCBI Taxonomy" id="1356359"/>
    <lineage>
        <taxon>Bacteria</taxon>
        <taxon>Bacillati</taxon>
        <taxon>Cyanobacteriota</taxon>
        <taxon>Cyanophyceae</taxon>
        <taxon>Nostocales</taxon>
        <taxon>Nostocaceae</taxon>
        <taxon>Nostoc</taxon>
    </lineage>
</organism>
<reference evidence="1 2" key="1">
    <citation type="submission" date="2016-04" db="EMBL/GenBank/DDBJ databases">
        <authorList>
            <person name="Evans L.H."/>
            <person name="Alamgir A."/>
            <person name="Owens N."/>
            <person name="Weber N.D."/>
            <person name="Virtaneva K."/>
            <person name="Barbian K."/>
            <person name="Babar A."/>
            <person name="Rosenke K."/>
        </authorList>
    </citation>
    <scope>NUCLEOTIDE SEQUENCE [LARGE SCALE GENOMIC DNA]</scope>
    <source>
        <strain evidence="1">NIES-2108</strain>
    </source>
</reference>
<name>A0A367R4E4_NOSPU</name>
<dbReference type="EMBL" id="LXQE01000189">
    <property type="protein sequence ID" value="RCJ30312.1"/>
    <property type="molecule type" value="Genomic_DNA"/>
</dbReference>
<dbReference type="AlphaFoldDB" id="A0A367R4E4"/>
<comment type="caution">
    <text evidence="1">The sequence shown here is derived from an EMBL/GenBank/DDBJ whole genome shotgun (WGS) entry which is preliminary data.</text>
</comment>
<sequence>MNLKEKMLAKWRFLPADKQEEVLDFVEFLYSKNSANKIYLEERLRQIRTKIVDSGKNFLDENQLRKQPVSLENGLHDKEE</sequence>
<gene>
    <name evidence="1" type="ORF">A6769_33760</name>
</gene>
<protein>
    <submittedName>
        <fullName evidence="1">Uncharacterized protein</fullName>
    </submittedName>
</protein>
<dbReference type="Proteomes" id="UP000252085">
    <property type="component" value="Unassembled WGS sequence"/>
</dbReference>
<proteinExistence type="predicted"/>
<accession>A0A367R4E4</accession>
<evidence type="ECO:0000313" key="1">
    <source>
        <dbReference type="EMBL" id="RCJ30312.1"/>
    </source>
</evidence>